<evidence type="ECO:0000256" key="8">
    <source>
        <dbReference type="RuleBase" id="RU366017"/>
    </source>
</evidence>
<name>A0ABR3MYK3_9TELE</name>
<dbReference type="Proteomes" id="UP001558613">
    <property type="component" value="Unassembled WGS sequence"/>
</dbReference>
<dbReference type="PANTHER" id="PTHR21461">
    <property type="entry name" value="GLYCOSYLTRANSFERASE FAMILY 92 PROTEIN"/>
    <property type="match status" value="1"/>
</dbReference>
<organism evidence="9 10">
    <name type="scientific">Cirrhinus molitorella</name>
    <name type="common">mud carp</name>
    <dbReference type="NCBI Taxonomy" id="172907"/>
    <lineage>
        <taxon>Eukaryota</taxon>
        <taxon>Metazoa</taxon>
        <taxon>Chordata</taxon>
        <taxon>Craniata</taxon>
        <taxon>Vertebrata</taxon>
        <taxon>Euteleostomi</taxon>
        <taxon>Actinopterygii</taxon>
        <taxon>Neopterygii</taxon>
        <taxon>Teleostei</taxon>
        <taxon>Ostariophysi</taxon>
        <taxon>Cypriniformes</taxon>
        <taxon>Cyprinidae</taxon>
        <taxon>Labeoninae</taxon>
        <taxon>Labeonini</taxon>
        <taxon>Cirrhinus</taxon>
    </lineage>
</organism>
<comment type="similarity">
    <text evidence="2 8">Belongs to the glycosyltransferase 92 family.</text>
</comment>
<evidence type="ECO:0000256" key="3">
    <source>
        <dbReference type="ARBA" id="ARBA00022676"/>
    </source>
</evidence>
<evidence type="ECO:0000256" key="4">
    <source>
        <dbReference type="ARBA" id="ARBA00022679"/>
    </source>
</evidence>
<reference evidence="9 10" key="1">
    <citation type="submission" date="2023-09" db="EMBL/GenBank/DDBJ databases">
        <authorList>
            <person name="Wang M."/>
        </authorList>
    </citation>
    <scope>NUCLEOTIDE SEQUENCE [LARGE SCALE GENOMIC DNA]</scope>
    <source>
        <strain evidence="9">GT-2023</strain>
        <tissue evidence="9">Liver</tissue>
    </source>
</reference>
<dbReference type="InterPro" id="IPR008166">
    <property type="entry name" value="Glyco_transf_92"/>
</dbReference>
<keyword evidence="4 8" id="KW-0808">Transferase</keyword>
<keyword evidence="6" id="KW-1133">Transmembrane helix</keyword>
<dbReference type="EMBL" id="JAYMGO010000008">
    <property type="protein sequence ID" value="KAL1269726.1"/>
    <property type="molecule type" value="Genomic_DNA"/>
</dbReference>
<proteinExistence type="inferred from homology"/>
<evidence type="ECO:0000256" key="5">
    <source>
        <dbReference type="ARBA" id="ARBA00022692"/>
    </source>
</evidence>
<keyword evidence="3 8" id="KW-0328">Glycosyltransferase</keyword>
<keyword evidence="5" id="KW-0812">Transmembrane</keyword>
<evidence type="ECO:0000256" key="1">
    <source>
        <dbReference type="ARBA" id="ARBA00004167"/>
    </source>
</evidence>
<protein>
    <recommendedName>
        <fullName evidence="8">Glycosyltransferase family 92 protein</fullName>
        <ecNumber evidence="8">2.4.1.-</ecNumber>
    </recommendedName>
</protein>
<dbReference type="Pfam" id="PF01697">
    <property type="entry name" value="Glyco_transf_92"/>
    <property type="match status" value="1"/>
</dbReference>
<evidence type="ECO:0000256" key="7">
    <source>
        <dbReference type="ARBA" id="ARBA00023136"/>
    </source>
</evidence>
<evidence type="ECO:0000256" key="2">
    <source>
        <dbReference type="ARBA" id="ARBA00007647"/>
    </source>
</evidence>
<evidence type="ECO:0000313" key="10">
    <source>
        <dbReference type="Proteomes" id="UP001558613"/>
    </source>
</evidence>
<evidence type="ECO:0000313" key="9">
    <source>
        <dbReference type="EMBL" id="KAL1269726.1"/>
    </source>
</evidence>
<keyword evidence="10" id="KW-1185">Reference proteome</keyword>
<evidence type="ECO:0000256" key="6">
    <source>
        <dbReference type="ARBA" id="ARBA00022989"/>
    </source>
</evidence>
<comment type="subcellular location">
    <subcellularLocation>
        <location evidence="1">Membrane</location>
        <topology evidence="1">Single-pass membrane protein</topology>
    </subcellularLocation>
</comment>
<accession>A0ABR3MYK3</accession>
<gene>
    <name evidence="9" type="ORF">QQF64_032015</name>
</gene>
<keyword evidence="7" id="KW-0472">Membrane</keyword>
<dbReference type="PANTHER" id="PTHR21461:SF45">
    <property type="entry name" value="GLYCOSYLTRANSFERASE FAMILY 92 PROTEIN"/>
    <property type="match status" value="1"/>
</dbReference>
<dbReference type="EC" id="2.4.1.-" evidence="8"/>
<comment type="caution">
    <text evidence="9">The sequence shown here is derived from an EMBL/GenBank/DDBJ whole genome shotgun (WGS) entry which is preliminary data.</text>
</comment>
<sequence length="159" mass="18746">MNTFKYDFTVCISTLFGNYNNVLQFAQTMEMYKLLGVQHVVIYKTSCGPDLEKLLKHYETEGMLEIVSWPIDQFLNSSSGWKFQKHKGDIHYYGQLATLNECLYRHMYQSKYIIMPYKHDNLPSLMKYLESVHPRISVFLFESHVFPQHSLRRAGSSNE</sequence>